<keyword evidence="3 5" id="KW-0067">ATP-binding</keyword>
<keyword evidence="2" id="KW-0547">Nucleotide-binding</keyword>
<dbReference type="AlphaFoldDB" id="A0A4R4VAI9"/>
<gene>
    <name evidence="5" type="ORF">E1292_33790</name>
</gene>
<accession>A0A4R4VAI9</accession>
<dbReference type="InterPro" id="IPR017911">
    <property type="entry name" value="MacB-like_ATP-bd"/>
</dbReference>
<dbReference type="Proteomes" id="UP000295258">
    <property type="component" value="Unassembled WGS sequence"/>
</dbReference>
<dbReference type="GO" id="GO:0022857">
    <property type="term" value="F:transmembrane transporter activity"/>
    <property type="evidence" value="ECO:0007669"/>
    <property type="project" value="TreeGrafter"/>
</dbReference>
<dbReference type="PANTHER" id="PTHR24220:SF86">
    <property type="entry name" value="ABC TRANSPORTER ABCH.1"/>
    <property type="match status" value="1"/>
</dbReference>
<keyword evidence="6" id="KW-1185">Reference proteome</keyword>
<dbReference type="RefSeq" id="WP_132600593.1">
    <property type="nucleotide sequence ID" value="NZ_SMKO01000127.1"/>
</dbReference>
<dbReference type="GO" id="GO:0005524">
    <property type="term" value="F:ATP binding"/>
    <property type="evidence" value="ECO:0007669"/>
    <property type="project" value="UniProtKB-KW"/>
</dbReference>
<protein>
    <submittedName>
        <fullName evidence="5">ABC transporter ATP-binding protein</fullName>
    </submittedName>
</protein>
<dbReference type="InterPro" id="IPR017871">
    <property type="entry name" value="ABC_transporter-like_CS"/>
</dbReference>
<dbReference type="PROSITE" id="PS50893">
    <property type="entry name" value="ABC_TRANSPORTER_2"/>
    <property type="match status" value="1"/>
</dbReference>
<dbReference type="GO" id="GO:0005886">
    <property type="term" value="C:plasma membrane"/>
    <property type="evidence" value="ECO:0007669"/>
    <property type="project" value="TreeGrafter"/>
</dbReference>
<sequence length="270" mass="29028">MAEPVIELTEVCREFPARPPVRALDRVTLRVDRGDYLAVAGPSGSGKSTLLNVLGLLDRPSSGSYRLDGTETTALRDGARTRLRGDRIGFVFQSFHLLSHRSVVENVMLAEIYRSGGARKGRARNEPAGSGTAVVGAGNASMASPRWSLGTVKQGRRGGRRARAMAALERVGVAHRAGFLPGLLSGGERQRAAIARALMGEPSLLLCDEPTGNLDSRNTEAVLDLFDELRGQGLTIVVITHEQEVGARAERRVRITDGVLVEEGWCTYAT</sequence>
<reference evidence="5 6" key="1">
    <citation type="submission" date="2019-03" db="EMBL/GenBank/DDBJ databases">
        <title>Draft genome sequences of novel Actinobacteria.</title>
        <authorList>
            <person name="Sahin N."/>
            <person name="Ay H."/>
            <person name="Saygin H."/>
        </authorList>
    </citation>
    <scope>NUCLEOTIDE SEQUENCE [LARGE SCALE GENOMIC DNA]</scope>
    <source>
        <strain evidence="5 6">KC310</strain>
    </source>
</reference>
<dbReference type="SUPFAM" id="SSF52540">
    <property type="entry name" value="P-loop containing nucleoside triphosphate hydrolases"/>
    <property type="match status" value="1"/>
</dbReference>
<dbReference type="InterPro" id="IPR015854">
    <property type="entry name" value="ABC_transpr_LolD-like"/>
</dbReference>
<proteinExistence type="predicted"/>
<dbReference type="InterPro" id="IPR003439">
    <property type="entry name" value="ABC_transporter-like_ATP-bd"/>
</dbReference>
<dbReference type="Gene3D" id="3.40.50.300">
    <property type="entry name" value="P-loop containing nucleotide triphosphate hydrolases"/>
    <property type="match status" value="1"/>
</dbReference>
<keyword evidence="1" id="KW-0813">Transport</keyword>
<evidence type="ECO:0000259" key="4">
    <source>
        <dbReference type="PROSITE" id="PS50893"/>
    </source>
</evidence>
<dbReference type="SMART" id="SM00382">
    <property type="entry name" value="AAA"/>
    <property type="match status" value="1"/>
</dbReference>
<dbReference type="InterPro" id="IPR027417">
    <property type="entry name" value="P-loop_NTPase"/>
</dbReference>
<dbReference type="CDD" id="cd03255">
    <property type="entry name" value="ABC_MJ0796_LolCDE_FtsE"/>
    <property type="match status" value="1"/>
</dbReference>
<evidence type="ECO:0000256" key="3">
    <source>
        <dbReference type="ARBA" id="ARBA00022840"/>
    </source>
</evidence>
<dbReference type="PANTHER" id="PTHR24220">
    <property type="entry name" value="IMPORT ATP-BINDING PROTEIN"/>
    <property type="match status" value="1"/>
</dbReference>
<dbReference type="EMBL" id="SMKO01000127">
    <property type="protein sequence ID" value="TDC98873.1"/>
    <property type="molecule type" value="Genomic_DNA"/>
</dbReference>
<evidence type="ECO:0000256" key="2">
    <source>
        <dbReference type="ARBA" id="ARBA00022741"/>
    </source>
</evidence>
<dbReference type="GO" id="GO:0016887">
    <property type="term" value="F:ATP hydrolysis activity"/>
    <property type="evidence" value="ECO:0007669"/>
    <property type="project" value="InterPro"/>
</dbReference>
<comment type="caution">
    <text evidence="5">The sequence shown here is derived from an EMBL/GenBank/DDBJ whole genome shotgun (WGS) entry which is preliminary data.</text>
</comment>
<dbReference type="InterPro" id="IPR003593">
    <property type="entry name" value="AAA+_ATPase"/>
</dbReference>
<evidence type="ECO:0000313" key="6">
    <source>
        <dbReference type="Proteomes" id="UP000295258"/>
    </source>
</evidence>
<name>A0A4R4VAI9_9ACTN</name>
<organism evidence="5 6">
    <name type="scientific">Nonomuraea deserti</name>
    <dbReference type="NCBI Taxonomy" id="1848322"/>
    <lineage>
        <taxon>Bacteria</taxon>
        <taxon>Bacillati</taxon>
        <taxon>Actinomycetota</taxon>
        <taxon>Actinomycetes</taxon>
        <taxon>Streptosporangiales</taxon>
        <taxon>Streptosporangiaceae</taxon>
        <taxon>Nonomuraea</taxon>
    </lineage>
</organism>
<dbReference type="Pfam" id="PF00005">
    <property type="entry name" value="ABC_tran"/>
    <property type="match status" value="1"/>
</dbReference>
<evidence type="ECO:0000313" key="5">
    <source>
        <dbReference type="EMBL" id="TDC98873.1"/>
    </source>
</evidence>
<evidence type="ECO:0000256" key="1">
    <source>
        <dbReference type="ARBA" id="ARBA00022448"/>
    </source>
</evidence>
<dbReference type="PROSITE" id="PS00211">
    <property type="entry name" value="ABC_TRANSPORTER_1"/>
    <property type="match status" value="1"/>
</dbReference>
<feature type="domain" description="ABC transporter" evidence="4">
    <location>
        <begin position="6"/>
        <end position="270"/>
    </location>
</feature>